<evidence type="ECO:0000256" key="1">
    <source>
        <dbReference type="SAM" id="SignalP"/>
    </source>
</evidence>
<feature type="chain" id="PRO_5040965760" description="DUF4878 domain-containing protein" evidence="1">
    <location>
        <begin position="30"/>
        <end position="161"/>
    </location>
</feature>
<dbReference type="EMBL" id="BSFN01000005">
    <property type="protein sequence ID" value="GLK89296.1"/>
    <property type="molecule type" value="Genomic_DNA"/>
</dbReference>
<keyword evidence="3" id="KW-1185">Reference proteome</keyword>
<keyword evidence="1" id="KW-0732">Signal</keyword>
<proteinExistence type="predicted"/>
<dbReference type="AlphaFoldDB" id="A0A9W6K4H6"/>
<comment type="caution">
    <text evidence="2">The sequence shown here is derived from an EMBL/GenBank/DDBJ whole genome shotgun (WGS) entry which is preliminary data.</text>
</comment>
<reference evidence="2" key="1">
    <citation type="journal article" date="2014" name="Int. J. Syst. Evol. Microbiol.">
        <title>Complete genome sequence of Corynebacterium casei LMG S-19264T (=DSM 44701T), isolated from a smear-ripened cheese.</title>
        <authorList>
            <consortium name="US DOE Joint Genome Institute (JGI-PGF)"/>
            <person name="Walter F."/>
            <person name="Albersmeier A."/>
            <person name="Kalinowski J."/>
            <person name="Ruckert C."/>
        </authorList>
    </citation>
    <scope>NUCLEOTIDE SEQUENCE</scope>
    <source>
        <strain evidence="2">VKM B-2935</strain>
    </source>
</reference>
<protein>
    <recommendedName>
        <fullName evidence="4">DUF4878 domain-containing protein</fullName>
    </recommendedName>
</protein>
<feature type="signal peptide" evidence="1">
    <location>
        <begin position="1"/>
        <end position="29"/>
    </location>
</feature>
<name>A0A9W6K4H6_9PSED</name>
<dbReference type="Proteomes" id="UP001143328">
    <property type="component" value="Unassembled WGS sequence"/>
</dbReference>
<sequence length="161" mass="17707">MLTRMPPPSTTSRRAVNLYALLATFTACAESPKLDSLEQVRAFITIVVGQAATDEAEAFALLKAHIEAAKGHCPLSIADLDAIAARFTRAAAQRLADLGEPTGVVEFISEKRVGETMVREQFLQHRGRYPSLWTFDFYRTAGGWTLFSVNTDRDAAELLAF</sequence>
<organism evidence="2 3">
    <name type="scientific">Pseudomonas turukhanskensis</name>
    <dbReference type="NCBI Taxonomy" id="1806536"/>
    <lineage>
        <taxon>Bacteria</taxon>
        <taxon>Pseudomonadati</taxon>
        <taxon>Pseudomonadota</taxon>
        <taxon>Gammaproteobacteria</taxon>
        <taxon>Pseudomonadales</taxon>
        <taxon>Pseudomonadaceae</taxon>
        <taxon>Pseudomonas</taxon>
    </lineage>
</organism>
<dbReference type="PROSITE" id="PS51257">
    <property type="entry name" value="PROKAR_LIPOPROTEIN"/>
    <property type="match status" value="1"/>
</dbReference>
<reference evidence="2" key="2">
    <citation type="submission" date="2023-01" db="EMBL/GenBank/DDBJ databases">
        <authorList>
            <person name="Sun Q."/>
            <person name="Evtushenko L."/>
        </authorList>
    </citation>
    <scope>NUCLEOTIDE SEQUENCE</scope>
    <source>
        <strain evidence="2">VKM B-2935</strain>
    </source>
</reference>
<evidence type="ECO:0000313" key="2">
    <source>
        <dbReference type="EMBL" id="GLK89296.1"/>
    </source>
</evidence>
<evidence type="ECO:0008006" key="4">
    <source>
        <dbReference type="Google" id="ProtNLM"/>
    </source>
</evidence>
<gene>
    <name evidence="2" type="ORF">GCM10017655_23580</name>
</gene>
<evidence type="ECO:0000313" key="3">
    <source>
        <dbReference type="Proteomes" id="UP001143328"/>
    </source>
</evidence>
<accession>A0A9W6K4H6</accession>